<dbReference type="STRING" id="28092.WM40_26125"/>
<feature type="region of interest" description="Disordered" evidence="1">
    <location>
        <begin position="67"/>
        <end position="93"/>
    </location>
</feature>
<dbReference type="AlphaFoldDB" id="A0A0F5JT26"/>
<name>A0A0F5JT26_9BURK</name>
<comment type="caution">
    <text evidence="3">The sequence shown here is derived from an EMBL/GenBank/DDBJ whole genome shotgun (WGS) entry which is preliminary data.</text>
</comment>
<feature type="domain" description="DNA topoisomerase type IA zn finger" evidence="2">
    <location>
        <begin position="107"/>
        <end position="145"/>
    </location>
</feature>
<feature type="domain" description="DNA topoisomerase type IA zn finger" evidence="2">
    <location>
        <begin position="38"/>
        <end position="70"/>
    </location>
</feature>
<reference evidence="3 4" key="1">
    <citation type="submission" date="2015-03" db="EMBL/GenBank/DDBJ databases">
        <title>Draft Genome Sequence of Burkholderia andropogonis type strain ICMP2807, isolated from Sorghum bicolor.</title>
        <authorList>
            <person name="Lopes-Santos L."/>
            <person name="Castro D.B."/>
            <person name="Ottoboni L.M."/>
            <person name="Park D."/>
            <person name="Weirc B.S."/>
            <person name="Destefano S.A."/>
        </authorList>
    </citation>
    <scope>NUCLEOTIDE SEQUENCE [LARGE SCALE GENOMIC DNA]</scope>
    <source>
        <strain evidence="3 4">ICMP2807</strain>
    </source>
</reference>
<evidence type="ECO:0000313" key="3">
    <source>
        <dbReference type="EMBL" id="KKB60953.1"/>
    </source>
</evidence>
<feature type="non-terminal residue" evidence="3">
    <location>
        <position position="1"/>
    </location>
</feature>
<dbReference type="PATRIC" id="fig|28092.6.peg.6163"/>
<dbReference type="Pfam" id="PF01396">
    <property type="entry name" value="Zn_ribbon_Top1"/>
    <property type="match status" value="2"/>
</dbReference>
<dbReference type="SUPFAM" id="SSF57783">
    <property type="entry name" value="Zinc beta-ribbon"/>
    <property type="match status" value="1"/>
</dbReference>
<dbReference type="Proteomes" id="UP000033618">
    <property type="component" value="Unassembled WGS sequence"/>
</dbReference>
<dbReference type="Gene3D" id="3.30.65.10">
    <property type="entry name" value="Bacterial Topoisomerase I, domain 1"/>
    <property type="match status" value="2"/>
</dbReference>
<dbReference type="GO" id="GO:0006265">
    <property type="term" value="P:DNA topological change"/>
    <property type="evidence" value="ECO:0007669"/>
    <property type="project" value="InterPro"/>
</dbReference>
<dbReference type="EMBL" id="LAQU01000108">
    <property type="protein sequence ID" value="KKB60953.1"/>
    <property type="molecule type" value="Genomic_DNA"/>
</dbReference>
<evidence type="ECO:0000313" key="4">
    <source>
        <dbReference type="Proteomes" id="UP000033618"/>
    </source>
</evidence>
<dbReference type="GO" id="GO:0003916">
    <property type="term" value="F:DNA topoisomerase activity"/>
    <property type="evidence" value="ECO:0007669"/>
    <property type="project" value="InterPro"/>
</dbReference>
<accession>A0A0F5JT26</accession>
<gene>
    <name evidence="3" type="ORF">WM40_26125</name>
</gene>
<protein>
    <recommendedName>
        <fullName evidence="2">DNA topoisomerase type IA zn finger domain-containing protein</fullName>
    </recommendedName>
</protein>
<dbReference type="InterPro" id="IPR013498">
    <property type="entry name" value="Topo_IA_Znf"/>
</dbReference>
<proteinExistence type="predicted"/>
<dbReference type="GO" id="GO:0005694">
    <property type="term" value="C:chromosome"/>
    <property type="evidence" value="ECO:0007669"/>
    <property type="project" value="InterPro"/>
</dbReference>
<dbReference type="GO" id="GO:0003677">
    <property type="term" value="F:DNA binding"/>
    <property type="evidence" value="ECO:0007669"/>
    <property type="project" value="InterPro"/>
</dbReference>
<evidence type="ECO:0000256" key="1">
    <source>
        <dbReference type="SAM" id="MobiDB-lite"/>
    </source>
</evidence>
<evidence type="ECO:0000259" key="2">
    <source>
        <dbReference type="Pfam" id="PF01396"/>
    </source>
</evidence>
<organism evidence="3 4">
    <name type="scientific">Robbsia andropogonis</name>
    <dbReference type="NCBI Taxonomy" id="28092"/>
    <lineage>
        <taxon>Bacteria</taxon>
        <taxon>Pseudomonadati</taxon>
        <taxon>Pseudomonadota</taxon>
        <taxon>Betaproteobacteria</taxon>
        <taxon>Burkholderiales</taxon>
        <taxon>Burkholderiaceae</taxon>
        <taxon>Robbsia</taxon>
    </lineage>
</organism>
<sequence>GCKTTLPDVDGKPGARASASTDSRPTTAVAPSAVAHPCPACGAPLRRRESQRGAFWGCSTFPSCRHTSPDVEGQPDAHKEQARRVTAAPAAAPPAKSAEAAALNVGSSCPQCGKGQLVLRSQKDTARTFLGCTHFPACRFFKWRNQTSP</sequence>
<keyword evidence="4" id="KW-1185">Reference proteome</keyword>
<feature type="region of interest" description="Disordered" evidence="1">
    <location>
        <begin position="1"/>
        <end position="33"/>
    </location>
</feature>